<organism evidence="1 2">
    <name type="scientific">Melastoma candidum</name>
    <dbReference type="NCBI Taxonomy" id="119954"/>
    <lineage>
        <taxon>Eukaryota</taxon>
        <taxon>Viridiplantae</taxon>
        <taxon>Streptophyta</taxon>
        <taxon>Embryophyta</taxon>
        <taxon>Tracheophyta</taxon>
        <taxon>Spermatophyta</taxon>
        <taxon>Magnoliopsida</taxon>
        <taxon>eudicotyledons</taxon>
        <taxon>Gunneridae</taxon>
        <taxon>Pentapetalae</taxon>
        <taxon>rosids</taxon>
        <taxon>malvids</taxon>
        <taxon>Myrtales</taxon>
        <taxon>Melastomataceae</taxon>
        <taxon>Melastomatoideae</taxon>
        <taxon>Melastomateae</taxon>
        <taxon>Melastoma</taxon>
    </lineage>
</organism>
<gene>
    <name evidence="1" type="ORF">MLD38_008098</name>
</gene>
<evidence type="ECO:0000313" key="2">
    <source>
        <dbReference type="Proteomes" id="UP001057402"/>
    </source>
</evidence>
<sequence length="889" mass="97667">MTTPFLSRCNSLITRHGRNGNIREAESLFRRMPFKSSVSWTALLTAYSDNGLVDCSRRVFDQMPQRTTASYNAMITAYIRNDPTIHRAFQLFTQIPRPNSVSFAAMITGFVRAGMLDEARRLFDDTPLEFRDPVCSNVLISGYLKDGRLEEAAEVFGRMGSRDVVSWSSMVDGYSKKGGIAEARELFERMPERNVVSWTAMIDGYFRTGDFECGFHLFKDMRETDILANATTLTVVIEACTDFGRCREGLQMHGLVFLLGFDSDTYLGNSLIILHNSFGTTKAARLLFNEMENKDLVTWNSLISGYVKNDEVEEAFRLFNKMPGKDAVSWTTMISGFFGDGDVEKSIQLFRAMPFKDDVAWTAMISCFLSNELHEDALCWFRKMLRQSIRPNPLTLSSVLSAAAGLATLNQGMQIHAVVHKMCFEQVLSVQNSLISMYSKCGNVWDAYRVFLNISHPNVISYNSIIIGLASNGHSLEALKLFAMMENDNEEPNGITFLGVLSACTHGGLVNEGCHYLRSMKSVYGIQPSPDHYACVVDLLGRAGCLVESISLIHSESLGQHPGVWGALMSSSVMHARLDIAELAAQRLIKLQPDNGAPYVVLSSLYSLSGRTDDSGNLMVAKKCKGVRKSPGCVILQVLETGLTPPFDFSPLVAVQPPFTYPTSEALASPESTPWPLFAASNECSSPGLLQCNFGHRGDFDLNNFEDGVLSSAFMVGLLIASPVFASLAKSVNPFRLIGVGLSVWTAAAAGCGASFNFWTIAICRMVVGVGEASFISLAAPFIDDNAPVAQGLYAFLALFALGELLVFATQAPVNYDHVNSWRETALTLTSVFFLAAAIWFIGIFLNSVDMFNEDVEKQTSAAEKANLKPLLEESSSDDKAEKATESIS</sequence>
<dbReference type="Proteomes" id="UP001057402">
    <property type="component" value="Chromosome 3"/>
</dbReference>
<proteinExistence type="predicted"/>
<evidence type="ECO:0000313" key="1">
    <source>
        <dbReference type="EMBL" id="KAI4382092.1"/>
    </source>
</evidence>
<name>A0ACB9RSY1_9MYRT</name>
<dbReference type="EMBL" id="CM042882">
    <property type="protein sequence ID" value="KAI4382092.1"/>
    <property type="molecule type" value="Genomic_DNA"/>
</dbReference>
<comment type="caution">
    <text evidence="1">The sequence shown here is derived from an EMBL/GenBank/DDBJ whole genome shotgun (WGS) entry which is preliminary data.</text>
</comment>
<accession>A0ACB9RSY1</accession>
<keyword evidence="2" id="KW-1185">Reference proteome</keyword>
<protein>
    <submittedName>
        <fullName evidence="1">Uncharacterized protein</fullName>
    </submittedName>
</protein>
<reference evidence="2" key="1">
    <citation type="journal article" date="2023" name="Front. Plant Sci.">
        <title>Chromosomal-level genome assembly of Melastoma candidum provides insights into trichome evolution.</title>
        <authorList>
            <person name="Zhong Y."/>
            <person name="Wu W."/>
            <person name="Sun C."/>
            <person name="Zou P."/>
            <person name="Liu Y."/>
            <person name="Dai S."/>
            <person name="Zhou R."/>
        </authorList>
    </citation>
    <scope>NUCLEOTIDE SEQUENCE [LARGE SCALE GENOMIC DNA]</scope>
</reference>